<comment type="caution">
    <text evidence="1">The sequence shown here is derived from an EMBL/GenBank/DDBJ whole genome shotgun (WGS) entry which is preliminary data.</text>
</comment>
<gene>
    <name evidence="1" type="ORF">LCGC14_2100930</name>
</gene>
<name>A0A0F9GN52_9ZZZZ</name>
<feature type="non-terminal residue" evidence="1">
    <location>
        <position position="29"/>
    </location>
</feature>
<protein>
    <submittedName>
        <fullName evidence="1">Uncharacterized protein</fullName>
    </submittedName>
</protein>
<organism evidence="1">
    <name type="scientific">marine sediment metagenome</name>
    <dbReference type="NCBI Taxonomy" id="412755"/>
    <lineage>
        <taxon>unclassified sequences</taxon>
        <taxon>metagenomes</taxon>
        <taxon>ecological metagenomes</taxon>
    </lineage>
</organism>
<evidence type="ECO:0000313" key="1">
    <source>
        <dbReference type="EMBL" id="KKL70840.1"/>
    </source>
</evidence>
<dbReference type="EMBL" id="LAZR01025776">
    <property type="protein sequence ID" value="KKL70840.1"/>
    <property type="molecule type" value="Genomic_DNA"/>
</dbReference>
<dbReference type="AlphaFoldDB" id="A0A0F9GN52"/>
<reference evidence="1" key="1">
    <citation type="journal article" date="2015" name="Nature">
        <title>Complex archaea that bridge the gap between prokaryotes and eukaryotes.</title>
        <authorList>
            <person name="Spang A."/>
            <person name="Saw J.H."/>
            <person name="Jorgensen S.L."/>
            <person name="Zaremba-Niedzwiedzka K."/>
            <person name="Martijn J."/>
            <person name="Lind A.E."/>
            <person name="van Eijk R."/>
            <person name="Schleper C."/>
            <person name="Guy L."/>
            <person name="Ettema T.J."/>
        </authorList>
    </citation>
    <scope>NUCLEOTIDE SEQUENCE</scope>
</reference>
<accession>A0A0F9GN52</accession>
<proteinExistence type="predicted"/>
<sequence length="29" mass="3409">MDYDNCSHYKSPANTDVPFGWCTLYETFC</sequence>